<feature type="transmembrane region" description="Helical" evidence="16">
    <location>
        <begin position="27"/>
        <end position="50"/>
    </location>
</feature>
<keyword evidence="8" id="KW-0816">Tricarboxylic acid cycle</keyword>
<keyword evidence="10 16" id="KW-0812">Transmembrane</keyword>
<evidence type="ECO:0000256" key="5">
    <source>
        <dbReference type="ARBA" id="ARBA00011558"/>
    </source>
</evidence>
<dbReference type="Proteomes" id="UP000243859">
    <property type="component" value="Unassembled WGS sequence"/>
</dbReference>
<feature type="transmembrane region" description="Helical" evidence="16">
    <location>
        <begin position="99"/>
        <end position="119"/>
    </location>
</feature>
<evidence type="ECO:0000256" key="16">
    <source>
        <dbReference type="SAM" id="Phobius"/>
    </source>
</evidence>
<accession>A0A2T5BRT2</accession>
<comment type="cofactor">
    <cofactor evidence="1">
        <name>heme</name>
        <dbReference type="ChEBI" id="CHEBI:30413"/>
    </cofactor>
</comment>
<dbReference type="Gene3D" id="1.20.1300.10">
    <property type="entry name" value="Fumarate reductase/succinate dehydrogenase, transmembrane subunit"/>
    <property type="match status" value="1"/>
</dbReference>
<gene>
    <name evidence="17" type="ORF">C8N32_109119</name>
</gene>
<keyword evidence="7" id="KW-0813">Transport</keyword>
<keyword evidence="9" id="KW-0349">Heme</keyword>
<keyword evidence="11" id="KW-0479">Metal-binding</keyword>
<proteinExistence type="predicted"/>
<dbReference type="SUPFAM" id="SSF81343">
    <property type="entry name" value="Fumarate reductase respiratory complex transmembrane subunits"/>
    <property type="match status" value="1"/>
</dbReference>
<evidence type="ECO:0000256" key="14">
    <source>
        <dbReference type="ARBA" id="ARBA00023004"/>
    </source>
</evidence>
<evidence type="ECO:0000313" key="18">
    <source>
        <dbReference type="Proteomes" id="UP000243859"/>
    </source>
</evidence>
<dbReference type="AlphaFoldDB" id="A0A2T5BRT2"/>
<keyword evidence="15 16" id="KW-0472">Membrane</keyword>
<dbReference type="GO" id="GO:0046872">
    <property type="term" value="F:metal ion binding"/>
    <property type="evidence" value="ECO:0007669"/>
    <property type="project" value="UniProtKB-KW"/>
</dbReference>
<name>A0A2T5BRT2_9RHOB</name>
<comment type="subcellular location">
    <subcellularLocation>
        <location evidence="3">Membrane</location>
        <topology evidence="3">Multi-pass membrane protein</topology>
    </subcellularLocation>
</comment>
<evidence type="ECO:0000256" key="6">
    <source>
        <dbReference type="ARBA" id="ARBA00019425"/>
    </source>
</evidence>
<dbReference type="Pfam" id="PF01127">
    <property type="entry name" value="Sdh_cyt"/>
    <property type="match status" value="1"/>
</dbReference>
<keyword evidence="13 16" id="KW-1133">Transmembrane helix</keyword>
<evidence type="ECO:0000256" key="3">
    <source>
        <dbReference type="ARBA" id="ARBA00004141"/>
    </source>
</evidence>
<evidence type="ECO:0000256" key="2">
    <source>
        <dbReference type="ARBA" id="ARBA00004050"/>
    </source>
</evidence>
<evidence type="ECO:0000256" key="8">
    <source>
        <dbReference type="ARBA" id="ARBA00022532"/>
    </source>
</evidence>
<evidence type="ECO:0000256" key="11">
    <source>
        <dbReference type="ARBA" id="ARBA00022723"/>
    </source>
</evidence>
<comment type="subunit">
    <text evidence="5">Part of an enzyme complex containing four subunits: a flavoprotein, an iron-sulfur protein, plus two membrane-anchoring proteins, SdhC and SdhD.</text>
</comment>
<dbReference type="NCBIfam" id="TIGR02968">
    <property type="entry name" value="succ_dehyd_anc"/>
    <property type="match status" value="1"/>
</dbReference>
<evidence type="ECO:0000256" key="7">
    <source>
        <dbReference type="ARBA" id="ARBA00022448"/>
    </source>
</evidence>
<evidence type="ECO:0000256" key="13">
    <source>
        <dbReference type="ARBA" id="ARBA00022989"/>
    </source>
</evidence>
<dbReference type="OrthoDB" id="9809280at2"/>
<feature type="transmembrane region" description="Helical" evidence="16">
    <location>
        <begin position="62"/>
        <end position="79"/>
    </location>
</feature>
<comment type="caution">
    <text evidence="17">The sequence shown here is derived from an EMBL/GenBank/DDBJ whole genome shotgun (WGS) entry which is preliminary data.</text>
</comment>
<keyword evidence="18" id="KW-1185">Reference proteome</keyword>
<organism evidence="17 18">
    <name type="scientific">Rhodovulum imhoffii</name>
    <dbReference type="NCBI Taxonomy" id="365340"/>
    <lineage>
        <taxon>Bacteria</taxon>
        <taxon>Pseudomonadati</taxon>
        <taxon>Pseudomonadota</taxon>
        <taxon>Alphaproteobacteria</taxon>
        <taxon>Rhodobacterales</taxon>
        <taxon>Paracoccaceae</taxon>
        <taxon>Rhodovulum</taxon>
    </lineage>
</organism>
<dbReference type="EMBL" id="QAAA01000009">
    <property type="protein sequence ID" value="PTN01995.1"/>
    <property type="molecule type" value="Genomic_DNA"/>
</dbReference>
<comment type="pathway">
    <text evidence="4">Carbohydrate metabolism; tricarboxylic acid cycle.</text>
</comment>
<protein>
    <recommendedName>
        <fullName evidence="6">Succinate dehydrogenase hydrophobic membrane anchor subunit</fullName>
    </recommendedName>
</protein>
<evidence type="ECO:0000313" key="17">
    <source>
        <dbReference type="EMBL" id="PTN01995.1"/>
    </source>
</evidence>
<evidence type="ECO:0000256" key="12">
    <source>
        <dbReference type="ARBA" id="ARBA00022982"/>
    </source>
</evidence>
<evidence type="ECO:0000256" key="4">
    <source>
        <dbReference type="ARBA" id="ARBA00005163"/>
    </source>
</evidence>
<dbReference type="GO" id="GO:0020037">
    <property type="term" value="F:heme binding"/>
    <property type="evidence" value="ECO:0007669"/>
    <property type="project" value="InterPro"/>
</dbReference>
<dbReference type="GO" id="GO:0016020">
    <property type="term" value="C:membrane"/>
    <property type="evidence" value="ECO:0007669"/>
    <property type="project" value="UniProtKB-SubCell"/>
</dbReference>
<evidence type="ECO:0000256" key="15">
    <source>
        <dbReference type="ARBA" id="ARBA00023136"/>
    </source>
</evidence>
<dbReference type="RefSeq" id="WP_107892670.1">
    <property type="nucleotide sequence ID" value="NZ_NHSI01000032.1"/>
</dbReference>
<reference evidence="17 18" key="1">
    <citation type="submission" date="2018-04" db="EMBL/GenBank/DDBJ databases">
        <title>Genomic Encyclopedia of Archaeal and Bacterial Type Strains, Phase II (KMG-II): from individual species to whole genera.</title>
        <authorList>
            <person name="Goeker M."/>
        </authorList>
    </citation>
    <scope>NUCLEOTIDE SEQUENCE [LARGE SCALE GENOMIC DNA]</scope>
    <source>
        <strain evidence="17 18">DSM 18064</strain>
    </source>
</reference>
<keyword evidence="12" id="KW-0249">Electron transport</keyword>
<dbReference type="InterPro" id="IPR000701">
    <property type="entry name" value="SuccDH_FuR_B_TM-su"/>
</dbReference>
<evidence type="ECO:0000256" key="9">
    <source>
        <dbReference type="ARBA" id="ARBA00022617"/>
    </source>
</evidence>
<dbReference type="InterPro" id="IPR014312">
    <property type="entry name" value="Succ_DH_anchor"/>
</dbReference>
<dbReference type="GO" id="GO:0006099">
    <property type="term" value="P:tricarboxylic acid cycle"/>
    <property type="evidence" value="ECO:0007669"/>
    <property type="project" value="UniProtKB-UniPathway"/>
</dbReference>
<comment type="function">
    <text evidence="2">Membrane-anchoring subunit of succinate dehydrogenase (SDH).</text>
</comment>
<evidence type="ECO:0000256" key="1">
    <source>
        <dbReference type="ARBA" id="ARBA00001971"/>
    </source>
</evidence>
<dbReference type="InterPro" id="IPR034804">
    <property type="entry name" value="SQR/QFR_C/D"/>
</dbReference>
<sequence length="123" mass="13475">MRYVTNRKLAQGFGSARSGTQEHWQTVVSAVALVGLVPFFVYFFGSALGGSHADTISTFSRPFPAMVALLTFWVGLHHFKRGVTVAIEDYTRGLFCKTLLIATTCITYTAMATGIYAVIRIAM</sequence>
<dbReference type="UniPathway" id="UPA00223"/>
<evidence type="ECO:0000256" key="10">
    <source>
        <dbReference type="ARBA" id="ARBA00022692"/>
    </source>
</evidence>
<keyword evidence="14" id="KW-0408">Iron</keyword>
<dbReference type="CDD" id="cd03495">
    <property type="entry name" value="SQR_TypeC_SdhD_like"/>
    <property type="match status" value="1"/>
</dbReference>